<feature type="region of interest" description="Disordered" evidence="1">
    <location>
        <begin position="581"/>
        <end position="608"/>
    </location>
</feature>
<sequence>MQDKLSVKQSPLTLTELNAFAQCSSGLDILSSVAEADFLRSITSVDLLTENEAAAIETLNNISTLAGSTAEIAAAARQIIVDFRQSQNESKSGKNYSDFDRMMYLLDRYLDYCSSVNLTAWPIDHLKISIWIKNDVIVTTNSTRMKPLRKTVRCYVTSLESIRIKTLHLFKGNFFGLQLMKSKTILEILSGLSLDRDNLVERLGGNQTLLSPMSCNNETPSERDSLIQAIRSNSGGTLSIAQLNTFSSSSSLFLISVLIFVDALSAEALTAVKVSRSGELQLGGKKDSSGAKSKSKSKPDPHIHTLKRYRNFCFLNQIPMWPIDSPRVALWLRESVLTIDARSKNKSGVSFRTIQVYLSRLEYARVKTEHLFQNCPNYGVSLYKSKEITDILKDLNPINSDKASNSDKNDDDRGKLDDTSYENVQACTSTDQRISIADTYPRWPTALRALDNGSIKKRKFQSVFDELEVHKEREIKNKKRCKPNSHISSENVEVTGTPRIKSRLVSREVSGRRNLSVKILRLDTAPKFSKSFQIKNTLSTPSKTECIRFPPISQWFSPPSPSPSKKKGCLSFILCPEEDSDVSSTSQSANEALTPFGSPSRESTSTKISQHYSSINISESPTFNRFWSLHSLAEP</sequence>
<comment type="caution">
    <text evidence="2">The sequence shown here is derived from an EMBL/GenBank/DDBJ whole genome shotgun (WGS) entry which is preliminary data.</text>
</comment>
<reference evidence="2" key="1">
    <citation type="submission" date="2022-06" db="EMBL/GenBank/DDBJ databases">
        <authorList>
            <consortium name="SYNGENTA / RWTH Aachen University"/>
        </authorList>
    </citation>
    <scope>NUCLEOTIDE SEQUENCE</scope>
</reference>
<name>A0AAV0AUY5_PHAPC</name>
<dbReference type="EMBL" id="CALTRL010001378">
    <property type="protein sequence ID" value="CAH7672262.1"/>
    <property type="molecule type" value="Genomic_DNA"/>
</dbReference>
<dbReference type="Proteomes" id="UP001153365">
    <property type="component" value="Unassembled WGS sequence"/>
</dbReference>
<evidence type="ECO:0000313" key="2">
    <source>
        <dbReference type="EMBL" id="CAH7672262.1"/>
    </source>
</evidence>
<evidence type="ECO:0000256" key="1">
    <source>
        <dbReference type="SAM" id="MobiDB-lite"/>
    </source>
</evidence>
<feature type="region of interest" description="Disordered" evidence="1">
    <location>
        <begin position="281"/>
        <end position="302"/>
    </location>
</feature>
<feature type="compositionally biased region" description="Polar residues" evidence="1">
    <location>
        <begin position="582"/>
        <end position="591"/>
    </location>
</feature>
<organism evidence="2 3">
    <name type="scientific">Phakopsora pachyrhizi</name>
    <name type="common">Asian soybean rust disease fungus</name>
    <dbReference type="NCBI Taxonomy" id="170000"/>
    <lineage>
        <taxon>Eukaryota</taxon>
        <taxon>Fungi</taxon>
        <taxon>Dikarya</taxon>
        <taxon>Basidiomycota</taxon>
        <taxon>Pucciniomycotina</taxon>
        <taxon>Pucciniomycetes</taxon>
        <taxon>Pucciniales</taxon>
        <taxon>Phakopsoraceae</taxon>
        <taxon>Phakopsora</taxon>
    </lineage>
</organism>
<protein>
    <submittedName>
        <fullName evidence="2">Uncharacterized protein</fullName>
    </submittedName>
</protein>
<gene>
    <name evidence="2" type="ORF">PPACK8108_LOCUS7069</name>
</gene>
<dbReference type="AlphaFoldDB" id="A0AAV0AUY5"/>
<evidence type="ECO:0000313" key="3">
    <source>
        <dbReference type="Proteomes" id="UP001153365"/>
    </source>
</evidence>
<keyword evidence="3" id="KW-1185">Reference proteome</keyword>
<feature type="region of interest" description="Disordered" evidence="1">
    <location>
        <begin position="399"/>
        <end position="420"/>
    </location>
</feature>
<proteinExistence type="predicted"/>
<feature type="compositionally biased region" description="Basic and acidic residues" evidence="1">
    <location>
        <begin position="404"/>
        <end position="418"/>
    </location>
</feature>
<accession>A0AAV0AUY5</accession>